<keyword evidence="8" id="KW-1185">Reference proteome</keyword>
<evidence type="ECO:0000313" key="7">
    <source>
        <dbReference type="EMBL" id="MFC4698904.1"/>
    </source>
</evidence>
<dbReference type="PANTHER" id="PTHR43280">
    <property type="entry name" value="ARAC-FAMILY TRANSCRIPTIONAL REGULATOR"/>
    <property type="match status" value="1"/>
</dbReference>
<feature type="domain" description="Response regulatory" evidence="6">
    <location>
        <begin position="3"/>
        <end position="119"/>
    </location>
</feature>
<dbReference type="Pfam" id="PF12833">
    <property type="entry name" value="HTH_18"/>
    <property type="match status" value="1"/>
</dbReference>
<dbReference type="InterPro" id="IPR018062">
    <property type="entry name" value="HTH_AraC-typ_CS"/>
</dbReference>
<keyword evidence="2" id="KW-0238">DNA-binding</keyword>
<dbReference type="EMBL" id="JBHSGU010000002">
    <property type="protein sequence ID" value="MFC4698904.1"/>
    <property type="molecule type" value="Genomic_DNA"/>
</dbReference>
<organism evidence="7 8">
    <name type="scientific">Glaciecola siphonariae</name>
    <dbReference type="NCBI Taxonomy" id="521012"/>
    <lineage>
        <taxon>Bacteria</taxon>
        <taxon>Pseudomonadati</taxon>
        <taxon>Pseudomonadota</taxon>
        <taxon>Gammaproteobacteria</taxon>
        <taxon>Alteromonadales</taxon>
        <taxon>Alteromonadaceae</taxon>
        <taxon>Glaciecola</taxon>
    </lineage>
</organism>
<evidence type="ECO:0000256" key="3">
    <source>
        <dbReference type="ARBA" id="ARBA00023163"/>
    </source>
</evidence>
<keyword evidence="4" id="KW-0597">Phosphoprotein</keyword>
<protein>
    <submittedName>
        <fullName evidence="7">Helix-turn-helix domain-containing protein</fullName>
    </submittedName>
</protein>
<dbReference type="InterPro" id="IPR018060">
    <property type="entry name" value="HTH_AraC"/>
</dbReference>
<dbReference type="PROSITE" id="PS01124">
    <property type="entry name" value="HTH_ARAC_FAMILY_2"/>
    <property type="match status" value="1"/>
</dbReference>
<feature type="modified residue" description="4-aspartylphosphate" evidence="4">
    <location>
        <position position="53"/>
    </location>
</feature>
<dbReference type="InterPro" id="IPR009057">
    <property type="entry name" value="Homeodomain-like_sf"/>
</dbReference>
<evidence type="ECO:0000259" key="5">
    <source>
        <dbReference type="PROSITE" id="PS01124"/>
    </source>
</evidence>
<dbReference type="SMART" id="SM00342">
    <property type="entry name" value="HTH_ARAC"/>
    <property type="match status" value="1"/>
</dbReference>
<dbReference type="Gene3D" id="3.40.50.2300">
    <property type="match status" value="1"/>
</dbReference>
<keyword evidence="3" id="KW-0804">Transcription</keyword>
<proteinExistence type="predicted"/>
<dbReference type="Pfam" id="PF00072">
    <property type="entry name" value="Response_reg"/>
    <property type="match status" value="1"/>
</dbReference>
<dbReference type="PROSITE" id="PS00041">
    <property type="entry name" value="HTH_ARAC_FAMILY_1"/>
    <property type="match status" value="1"/>
</dbReference>
<dbReference type="PANTHER" id="PTHR43280:SF2">
    <property type="entry name" value="HTH-TYPE TRANSCRIPTIONAL REGULATOR EXSA"/>
    <property type="match status" value="1"/>
</dbReference>
<comment type="caution">
    <text evidence="7">The sequence shown here is derived from an EMBL/GenBank/DDBJ whole genome shotgun (WGS) entry which is preliminary data.</text>
</comment>
<dbReference type="SUPFAM" id="SSF52172">
    <property type="entry name" value="CheY-like"/>
    <property type="match status" value="1"/>
</dbReference>
<dbReference type="Gene3D" id="1.10.10.60">
    <property type="entry name" value="Homeodomain-like"/>
    <property type="match status" value="2"/>
</dbReference>
<dbReference type="InterPro" id="IPR001789">
    <property type="entry name" value="Sig_transdc_resp-reg_receiver"/>
</dbReference>
<dbReference type="RefSeq" id="WP_382405589.1">
    <property type="nucleotide sequence ID" value="NZ_JBHSGU010000002.1"/>
</dbReference>
<dbReference type="PROSITE" id="PS50110">
    <property type="entry name" value="RESPONSE_REGULATORY"/>
    <property type="match status" value="1"/>
</dbReference>
<dbReference type="Proteomes" id="UP001595897">
    <property type="component" value="Unassembled WGS sequence"/>
</dbReference>
<evidence type="ECO:0000256" key="2">
    <source>
        <dbReference type="ARBA" id="ARBA00023125"/>
    </source>
</evidence>
<evidence type="ECO:0000256" key="4">
    <source>
        <dbReference type="PROSITE-ProRule" id="PRU00169"/>
    </source>
</evidence>
<evidence type="ECO:0000256" key="1">
    <source>
        <dbReference type="ARBA" id="ARBA00023015"/>
    </source>
</evidence>
<feature type="domain" description="HTH araC/xylS-type" evidence="5">
    <location>
        <begin position="151"/>
        <end position="249"/>
    </location>
</feature>
<evidence type="ECO:0000259" key="6">
    <source>
        <dbReference type="PROSITE" id="PS50110"/>
    </source>
</evidence>
<reference evidence="8" key="1">
    <citation type="journal article" date="2019" name="Int. J. Syst. Evol. Microbiol.">
        <title>The Global Catalogue of Microorganisms (GCM) 10K type strain sequencing project: providing services to taxonomists for standard genome sequencing and annotation.</title>
        <authorList>
            <consortium name="The Broad Institute Genomics Platform"/>
            <consortium name="The Broad Institute Genome Sequencing Center for Infectious Disease"/>
            <person name="Wu L."/>
            <person name="Ma J."/>
        </authorList>
    </citation>
    <scope>NUCLEOTIDE SEQUENCE [LARGE SCALE GENOMIC DNA]</scope>
    <source>
        <strain evidence="8">KACC 12507</strain>
    </source>
</reference>
<evidence type="ECO:0000313" key="8">
    <source>
        <dbReference type="Proteomes" id="UP001595897"/>
    </source>
</evidence>
<dbReference type="SMART" id="SM00448">
    <property type="entry name" value="REC"/>
    <property type="match status" value="1"/>
</dbReference>
<dbReference type="PRINTS" id="PR00032">
    <property type="entry name" value="HTHARAC"/>
</dbReference>
<dbReference type="SUPFAM" id="SSF46689">
    <property type="entry name" value="Homeodomain-like"/>
    <property type="match status" value="2"/>
</dbReference>
<keyword evidence="1" id="KW-0805">Transcription regulation</keyword>
<gene>
    <name evidence="7" type="ORF">ACFO4O_01860</name>
</gene>
<dbReference type="InterPro" id="IPR020449">
    <property type="entry name" value="Tscrpt_reg_AraC-type_HTH"/>
</dbReference>
<dbReference type="InterPro" id="IPR011006">
    <property type="entry name" value="CheY-like_superfamily"/>
</dbReference>
<sequence>MARALIIEDNIIIARDLQAILVHLNHEVVGIANNSTRAETLLEDEDVDIAFVDIRIDGEKDGVSLAYFLREINPLLKIVFVTSQTDSPTIERVSSVKPNGFILKPFTEDSIYTALTLALADDRQLPEAGSGQSSLVKASEQANKLDYETISSLENYIQKQLNRDISLKELADLANMSESHFSRKFKSSYGLSPYQYVLNERINEAKRLLRNTHYSLSDIADMVGFSSQAHFNSVFKKTVGITPLKYRKV</sequence>
<accession>A0ABV9LRV1</accession>
<name>A0ABV9LRV1_9ALTE</name>